<dbReference type="OrthoDB" id="2435888at2759"/>
<dbReference type="EMBL" id="CAJVQA010004712">
    <property type="protein sequence ID" value="CAG8604865.1"/>
    <property type="molecule type" value="Genomic_DNA"/>
</dbReference>
<reference evidence="1" key="1">
    <citation type="submission" date="2021-06" db="EMBL/GenBank/DDBJ databases">
        <authorList>
            <person name="Kallberg Y."/>
            <person name="Tangrot J."/>
            <person name="Rosling A."/>
        </authorList>
    </citation>
    <scope>NUCLEOTIDE SEQUENCE</scope>
    <source>
        <strain evidence="1">FL966</strain>
    </source>
</reference>
<gene>
    <name evidence="1" type="ORF">CPELLU_LOCUS7170</name>
</gene>
<dbReference type="Proteomes" id="UP000789759">
    <property type="component" value="Unassembled WGS sequence"/>
</dbReference>
<evidence type="ECO:0000313" key="2">
    <source>
        <dbReference type="Proteomes" id="UP000789759"/>
    </source>
</evidence>
<keyword evidence="2" id="KW-1185">Reference proteome</keyword>
<proteinExistence type="predicted"/>
<comment type="caution">
    <text evidence="1">The sequence shown here is derived from an EMBL/GenBank/DDBJ whole genome shotgun (WGS) entry which is preliminary data.</text>
</comment>
<protein>
    <submittedName>
        <fullName evidence="1">12231_t:CDS:1</fullName>
    </submittedName>
</protein>
<name>A0A9N9GFV7_9GLOM</name>
<sequence length="92" mass="10001">MKSQNTTKATRAKPMGRSFFRLNKSTIIYLGPIPRPSPPSSSSGTPFEIPYPSPSIIVYKKPTATKTPKNSISLTIPTETPWNIGGLGKILL</sequence>
<organism evidence="1 2">
    <name type="scientific">Cetraspora pellucida</name>
    <dbReference type="NCBI Taxonomy" id="1433469"/>
    <lineage>
        <taxon>Eukaryota</taxon>
        <taxon>Fungi</taxon>
        <taxon>Fungi incertae sedis</taxon>
        <taxon>Mucoromycota</taxon>
        <taxon>Glomeromycotina</taxon>
        <taxon>Glomeromycetes</taxon>
        <taxon>Diversisporales</taxon>
        <taxon>Gigasporaceae</taxon>
        <taxon>Cetraspora</taxon>
    </lineage>
</organism>
<dbReference type="AlphaFoldDB" id="A0A9N9GFV7"/>
<accession>A0A9N9GFV7</accession>
<evidence type="ECO:0000313" key="1">
    <source>
        <dbReference type="EMBL" id="CAG8604865.1"/>
    </source>
</evidence>